<evidence type="ECO:0000313" key="1">
    <source>
        <dbReference type="EMBL" id="ADO71587.1"/>
    </source>
</evidence>
<dbReference type="HOGENOM" id="CLU_969186_0_0_7"/>
<sequence length="272" mass="29832">MLLWGTVARAEPTLGGRVVRMRSVTVTGNSAEPLPEVHVAGDIPTLLLFPSPILKKTLTVDESRIRVRDAGEFTIVLQAVTDLREGERHEIVVFFVDGRAPSRAAFVLVTDPTEVDTRIDVQRPEPPVAPCPNEAHQRAPLPEDFVLLGYLDRRGIVIVGIELFTNITSGLEATSSVAYRGTTWVLVEVEIRDLLGRSWTPTEAKLTGEGGEVLPIRLVTNMERSVASGNRARVLIASDNLPDDAGRVFGLEVRGTDDRNIVFPHIRLPAPR</sequence>
<dbReference type="EMBL" id="CP002271">
    <property type="protein sequence ID" value="ADO71587.1"/>
    <property type="molecule type" value="Genomic_DNA"/>
</dbReference>
<name>E3FHY1_STIAD</name>
<proteinExistence type="predicted"/>
<dbReference type="Pfam" id="PF09544">
    <property type="entry name" value="DUF2381"/>
    <property type="match status" value="1"/>
</dbReference>
<gene>
    <name evidence="1" type="ordered locus">STAUR_3799</name>
</gene>
<dbReference type="STRING" id="378806.STAUR_3799"/>
<dbReference type="AlphaFoldDB" id="E3FHY1"/>
<dbReference type="RefSeq" id="WP_013375908.1">
    <property type="nucleotide sequence ID" value="NC_014623.1"/>
</dbReference>
<evidence type="ECO:0000313" key="2">
    <source>
        <dbReference type="Proteomes" id="UP000001351"/>
    </source>
</evidence>
<keyword evidence="2" id="KW-1185">Reference proteome</keyword>
<accession>E3FHY1</accession>
<dbReference type="InterPro" id="IPR011754">
    <property type="entry name" value="Mxa_paralog_2268"/>
</dbReference>
<dbReference type="OrthoDB" id="5511154at2"/>
<organism evidence="1 2">
    <name type="scientific">Stigmatella aurantiaca (strain DW4/3-1)</name>
    <dbReference type="NCBI Taxonomy" id="378806"/>
    <lineage>
        <taxon>Bacteria</taxon>
        <taxon>Pseudomonadati</taxon>
        <taxon>Myxococcota</taxon>
        <taxon>Myxococcia</taxon>
        <taxon>Myxococcales</taxon>
        <taxon>Cystobacterineae</taxon>
        <taxon>Archangiaceae</taxon>
        <taxon>Stigmatella</taxon>
    </lineage>
</organism>
<dbReference type="KEGG" id="sur:STAUR_3799"/>
<protein>
    <submittedName>
        <fullName evidence="1">Conserved uncharacterized protein</fullName>
    </submittedName>
</protein>
<reference evidence="1 2" key="1">
    <citation type="journal article" date="2011" name="Mol. Biol. Evol.">
        <title>Comparative genomic analysis of fruiting body formation in Myxococcales.</title>
        <authorList>
            <person name="Huntley S."/>
            <person name="Hamann N."/>
            <person name="Wegener-Feldbrugge S."/>
            <person name="Treuner-Lange A."/>
            <person name="Kube M."/>
            <person name="Reinhardt R."/>
            <person name="Klages S."/>
            <person name="Muller R."/>
            <person name="Ronning C.M."/>
            <person name="Nierman W.C."/>
            <person name="Sogaard-Andersen L."/>
        </authorList>
    </citation>
    <scope>NUCLEOTIDE SEQUENCE [LARGE SCALE GENOMIC DNA]</scope>
    <source>
        <strain evidence="1 2">DW4/3-1</strain>
    </source>
</reference>
<dbReference type="NCBIfam" id="TIGR02268">
    <property type="entry name" value="Myxococcus xanthus paralogous family TIGR02268"/>
    <property type="match status" value="1"/>
</dbReference>
<dbReference type="Proteomes" id="UP000001351">
    <property type="component" value="Chromosome"/>
</dbReference>